<organism evidence="1 2">
    <name type="scientific">Microbacterium pumilum</name>
    <dbReference type="NCBI Taxonomy" id="344165"/>
    <lineage>
        <taxon>Bacteria</taxon>
        <taxon>Bacillati</taxon>
        <taxon>Actinomycetota</taxon>
        <taxon>Actinomycetes</taxon>
        <taxon>Micrococcales</taxon>
        <taxon>Microbacteriaceae</taxon>
        <taxon>Microbacterium</taxon>
    </lineage>
</organism>
<name>A0ABP5EGG3_9MICO</name>
<dbReference type="Proteomes" id="UP001500326">
    <property type="component" value="Unassembled WGS sequence"/>
</dbReference>
<dbReference type="SUPFAM" id="SSF53187">
    <property type="entry name" value="Zn-dependent exopeptidases"/>
    <property type="match status" value="1"/>
</dbReference>
<proteinExistence type="predicted"/>
<evidence type="ECO:0008006" key="3">
    <source>
        <dbReference type="Google" id="ProtNLM"/>
    </source>
</evidence>
<keyword evidence="2" id="KW-1185">Reference proteome</keyword>
<reference evidence="2" key="1">
    <citation type="journal article" date="2019" name="Int. J. Syst. Evol. Microbiol.">
        <title>The Global Catalogue of Microorganisms (GCM) 10K type strain sequencing project: providing services to taxonomists for standard genome sequencing and annotation.</title>
        <authorList>
            <consortium name="The Broad Institute Genomics Platform"/>
            <consortium name="The Broad Institute Genome Sequencing Center for Infectious Disease"/>
            <person name="Wu L."/>
            <person name="Ma J."/>
        </authorList>
    </citation>
    <scope>NUCLEOTIDE SEQUENCE [LARGE SCALE GENOMIC DNA]</scope>
    <source>
        <strain evidence="2">JCM 14902</strain>
    </source>
</reference>
<dbReference type="Gene3D" id="3.40.630.10">
    <property type="entry name" value="Zn peptidases"/>
    <property type="match status" value="1"/>
</dbReference>
<accession>A0ABP5EGG3</accession>
<sequence length="459" mass="49210">MNRIHPDDFISTDELARWQQDLDDRGLRATGSAEHASYIADLADRLEAAGVRDVHLEPIPFQRWAPRIWSLQVDGTDVPVTSYASYSGSTGPQGVAGPLSAVPTAGTIGVIQVTPPVMPSAMFDSLDWGAPALPLHAEGYNPNTPYKRLWLPNGISEQLVLFEEAGAAGLILVIDLPEEQVRGGYLVYDGVFRDLPTLIVSGEAGAAILNGTDAHLTLDAEVVSTITHNVVGTIPGRSDELVVLQSHTDGTNGVEDNGPEAIIAMAEHLARRDDLARGVVVLLSAGHFAIELAWGVEAWLAAHKDDLVPKVAAAICLEHLGALPSRSDVECGTDVSPYEFGAFFSSPHPVIIDLLRASLDRAEVTESLVLRPFVPLPGNPAVMMWPGDGGPFWHTAGLPAGNFITGPDYLLNVEPVMEFIDVDALRRQAIAFTELILDLTDADWDDLHRHAPLATVANG</sequence>
<gene>
    <name evidence="1" type="ORF">GCM10009777_36970</name>
</gene>
<dbReference type="RefSeq" id="WP_344065810.1">
    <property type="nucleotide sequence ID" value="NZ_BAAAOH010000001.1"/>
</dbReference>
<comment type="caution">
    <text evidence="1">The sequence shown here is derived from an EMBL/GenBank/DDBJ whole genome shotgun (WGS) entry which is preliminary data.</text>
</comment>
<evidence type="ECO:0000313" key="2">
    <source>
        <dbReference type="Proteomes" id="UP001500326"/>
    </source>
</evidence>
<dbReference type="EMBL" id="BAAAOH010000001">
    <property type="protein sequence ID" value="GAA1996613.1"/>
    <property type="molecule type" value="Genomic_DNA"/>
</dbReference>
<evidence type="ECO:0000313" key="1">
    <source>
        <dbReference type="EMBL" id="GAA1996613.1"/>
    </source>
</evidence>
<protein>
    <recommendedName>
        <fullName evidence="3">Peptidase M28 domain-containing protein</fullName>
    </recommendedName>
</protein>